<feature type="active site" description="Proton donor" evidence="1">
    <location>
        <position position="80"/>
    </location>
</feature>
<dbReference type="Pfam" id="PF01116">
    <property type="entry name" value="F_bP_aldolase"/>
    <property type="match status" value="1"/>
</dbReference>
<feature type="binding site" evidence="2">
    <location>
        <position position="81"/>
    </location>
    <ligand>
        <name>Zn(2+)</name>
        <dbReference type="ChEBI" id="CHEBI:29105"/>
        <label>1</label>
        <note>catalytic</note>
    </ligand>
</feature>
<dbReference type="NCBIfam" id="TIGR00167">
    <property type="entry name" value="cbbA"/>
    <property type="match status" value="1"/>
</dbReference>
<dbReference type="Proteomes" id="UP000199671">
    <property type="component" value="Unassembled WGS sequence"/>
</dbReference>
<dbReference type="OrthoDB" id="9803995at2"/>
<keyword evidence="2" id="KW-0479">Metal-binding</keyword>
<feature type="binding site" evidence="2">
    <location>
        <position position="102"/>
    </location>
    <ligand>
        <name>Zn(2+)</name>
        <dbReference type="ChEBI" id="CHEBI:29105"/>
        <label>2</label>
    </ligand>
</feature>
<dbReference type="CDD" id="cd00947">
    <property type="entry name" value="TBP_aldolase_IIB"/>
    <property type="match status" value="1"/>
</dbReference>
<dbReference type="InterPro" id="IPR013785">
    <property type="entry name" value="Aldolase_TIM"/>
</dbReference>
<dbReference type="GO" id="GO:0005975">
    <property type="term" value="P:carbohydrate metabolic process"/>
    <property type="evidence" value="ECO:0007669"/>
    <property type="project" value="InterPro"/>
</dbReference>
<evidence type="ECO:0000313" key="4">
    <source>
        <dbReference type="Proteomes" id="UP000199671"/>
    </source>
</evidence>
<dbReference type="GO" id="GO:0008270">
    <property type="term" value="F:zinc ion binding"/>
    <property type="evidence" value="ECO:0007669"/>
    <property type="project" value="InterPro"/>
</dbReference>
<gene>
    <name evidence="3" type="ORF">SAMN04487766_101231</name>
</gene>
<protein>
    <submittedName>
        <fullName evidence="3">Fructose-bisphosphate aldolase, class II</fullName>
    </submittedName>
</protein>
<dbReference type="PANTHER" id="PTHR30304">
    <property type="entry name" value="D-TAGATOSE-1,6-BISPHOSPHATE ALDOLASE"/>
    <property type="match status" value="1"/>
</dbReference>
<organism evidence="3 4">
    <name type="scientific">Actinomyces ruminicola</name>
    <dbReference type="NCBI Taxonomy" id="332524"/>
    <lineage>
        <taxon>Bacteria</taxon>
        <taxon>Bacillati</taxon>
        <taxon>Actinomycetota</taxon>
        <taxon>Actinomycetes</taxon>
        <taxon>Actinomycetales</taxon>
        <taxon>Actinomycetaceae</taxon>
        <taxon>Actinomyces</taxon>
    </lineage>
</organism>
<evidence type="ECO:0000313" key="3">
    <source>
        <dbReference type="EMBL" id="SDM28824.1"/>
    </source>
</evidence>
<dbReference type="PIRSF" id="PIRSF001359">
    <property type="entry name" value="F_bP_aldolase_II"/>
    <property type="match status" value="1"/>
</dbReference>
<dbReference type="InterPro" id="IPR000771">
    <property type="entry name" value="FBA_II"/>
</dbReference>
<reference evidence="3 4" key="1">
    <citation type="submission" date="2016-10" db="EMBL/GenBank/DDBJ databases">
        <authorList>
            <person name="de Groot N.N."/>
        </authorList>
    </citation>
    <scope>NUCLEOTIDE SEQUENCE [LARGE SCALE GENOMIC DNA]</scope>
    <source>
        <strain evidence="3 4">KPR-7B</strain>
    </source>
</reference>
<dbReference type="Gene3D" id="3.20.20.70">
    <property type="entry name" value="Aldolase class I"/>
    <property type="match status" value="1"/>
</dbReference>
<dbReference type="GO" id="GO:0016832">
    <property type="term" value="F:aldehyde-lyase activity"/>
    <property type="evidence" value="ECO:0007669"/>
    <property type="project" value="InterPro"/>
</dbReference>
<feature type="binding site" evidence="2">
    <location>
        <position position="178"/>
    </location>
    <ligand>
        <name>Zn(2+)</name>
        <dbReference type="ChEBI" id="CHEBI:29105"/>
        <label>1</label>
        <note>catalytic</note>
    </ligand>
</feature>
<sequence>MLVTGSDILNVANAHHFAVPAFNISSYSMLRAVVDVCEDKRSPHIIAIHPDELRHIRPAMLASIIRIAHESSVPTAIHLDHGANYEQVLLAIQAGFTSVMIDKSFAPFEENVAETARVVHAAHAVGLSVEAELGTIGVSDKYGETGTEEILYTDPDDAARFIEATGADSLAIAIGTRHGLYPSAVKPALRLDLLGEIKSRLGIPLVLHGGSNNSDTEIAGAVRGGINKINISSDIKAAYFVKMRQVLQDVHLREPNVIEPPCEEALRECAAQKIDLFESAGKAELF</sequence>
<accession>A0A1G9S086</accession>
<dbReference type="SUPFAM" id="SSF51569">
    <property type="entry name" value="Aldolase"/>
    <property type="match status" value="1"/>
</dbReference>
<evidence type="ECO:0000256" key="1">
    <source>
        <dbReference type="PIRSR" id="PIRSR001359-1"/>
    </source>
</evidence>
<proteinExistence type="predicted"/>
<feature type="binding site" evidence="2">
    <location>
        <position position="208"/>
    </location>
    <ligand>
        <name>Zn(2+)</name>
        <dbReference type="ChEBI" id="CHEBI:29105"/>
        <label>1</label>
        <note>catalytic</note>
    </ligand>
</feature>
<dbReference type="InterPro" id="IPR050246">
    <property type="entry name" value="Class_II_FBP_aldolase"/>
</dbReference>
<dbReference type="PANTHER" id="PTHR30304:SF0">
    <property type="entry name" value="D-TAGATOSE-1,6-BISPHOSPHATE ALDOLASE SUBUNIT GATY-RELATED"/>
    <property type="match status" value="1"/>
</dbReference>
<comment type="cofactor">
    <cofactor evidence="2">
        <name>Zn(2+)</name>
        <dbReference type="ChEBI" id="CHEBI:29105"/>
    </cofactor>
    <text evidence="2">Binds 2 Zn(2+) ions per subunit. One is catalytic and the other provides a structural contribution.</text>
</comment>
<dbReference type="RefSeq" id="WP_092607043.1">
    <property type="nucleotide sequence ID" value="NZ_FNHU01000001.1"/>
</dbReference>
<feature type="binding site" evidence="2">
    <location>
        <position position="132"/>
    </location>
    <ligand>
        <name>Zn(2+)</name>
        <dbReference type="ChEBI" id="CHEBI:29105"/>
        <label>2</label>
    </ligand>
</feature>
<dbReference type="EMBL" id="FNHU01000001">
    <property type="protein sequence ID" value="SDM28824.1"/>
    <property type="molecule type" value="Genomic_DNA"/>
</dbReference>
<keyword evidence="2" id="KW-0862">Zinc</keyword>
<evidence type="ECO:0000256" key="2">
    <source>
        <dbReference type="PIRSR" id="PIRSR001359-3"/>
    </source>
</evidence>
<dbReference type="AlphaFoldDB" id="A0A1G9S086"/>
<name>A0A1G9S086_9ACTO</name>